<dbReference type="EMBL" id="JACHGF010000002">
    <property type="protein sequence ID" value="MBB5282935.1"/>
    <property type="molecule type" value="Genomic_DNA"/>
</dbReference>
<evidence type="ECO:0000313" key="1">
    <source>
        <dbReference type="EMBL" id="MBB5282935.1"/>
    </source>
</evidence>
<evidence type="ECO:0000313" key="2">
    <source>
        <dbReference type="Proteomes" id="UP000557307"/>
    </source>
</evidence>
<comment type="caution">
    <text evidence="1">The sequence shown here is derived from an EMBL/GenBank/DDBJ whole genome shotgun (WGS) entry which is preliminary data.</text>
</comment>
<proteinExistence type="predicted"/>
<reference evidence="1 2" key="1">
    <citation type="submission" date="2020-08" db="EMBL/GenBank/DDBJ databases">
        <title>Genomic Encyclopedia of Type Strains, Phase IV (KMG-IV): sequencing the most valuable type-strain genomes for metagenomic binning, comparative biology and taxonomic classification.</title>
        <authorList>
            <person name="Goeker M."/>
        </authorList>
    </citation>
    <scope>NUCLEOTIDE SEQUENCE [LARGE SCALE GENOMIC DNA]</scope>
    <source>
        <strain evidence="1 2">DSM 105074</strain>
    </source>
</reference>
<protein>
    <submittedName>
        <fullName evidence="1">Inosine/xanthosine triphosphate pyrophosphatase family protein</fullName>
    </submittedName>
</protein>
<dbReference type="Pfam" id="PF10884">
    <property type="entry name" value="DUF2683"/>
    <property type="match status" value="1"/>
</dbReference>
<accession>A0A840TJ31</accession>
<keyword evidence="2" id="KW-1185">Reference proteome</keyword>
<organism evidence="1 2">
    <name type="scientific">Rhabdobacter roseus</name>
    <dbReference type="NCBI Taxonomy" id="1655419"/>
    <lineage>
        <taxon>Bacteria</taxon>
        <taxon>Pseudomonadati</taxon>
        <taxon>Bacteroidota</taxon>
        <taxon>Cytophagia</taxon>
        <taxon>Cytophagales</taxon>
        <taxon>Cytophagaceae</taxon>
        <taxon>Rhabdobacter</taxon>
    </lineage>
</organism>
<dbReference type="AlphaFoldDB" id="A0A840TJ31"/>
<sequence>METLIIRSNNREKLEALKAVAKALKVSIISEEKPYDPEFVAKINESKKQFEGGEYEVIAVEDLWK</sequence>
<gene>
    <name evidence="1" type="ORF">HNQ92_001061</name>
</gene>
<dbReference type="InterPro" id="IPR020271">
    <property type="entry name" value="Uncharacterised_MJ1172"/>
</dbReference>
<dbReference type="Proteomes" id="UP000557307">
    <property type="component" value="Unassembled WGS sequence"/>
</dbReference>
<name>A0A840TJ31_9BACT</name>
<dbReference type="RefSeq" id="WP_184171905.1">
    <property type="nucleotide sequence ID" value="NZ_JACHGF010000002.1"/>
</dbReference>